<dbReference type="Proteomes" id="UP001317870">
    <property type="component" value="Chromosome"/>
</dbReference>
<dbReference type="InterPro" id="IPR010982">
    <property type="entry name" value="Lambda_DNA-bd_dom_sf"/>
</dbReference>
<keyword evidence="3" id="KW-1185">Reference proteome</keyword>
<dbReference type="PANTHER" id="PTHR35010">
    <property type="entry name" value="BLL4672 PROTEIN-RELATED"/>
    <property type="match status" value="1"/>
</dbReference>
<dbReference type="EMBL" id="AP026978">
    <property type="protein sequence ID" value="BDU03075.1"/>
    <property type="molecule type" value="Genomic_DNA"/>
</dbReference>
<dbReference type="SMART" id="SM00530">
    <property type="entry name" value="HTH_XRE"/>
    <property type="match status" value="1"/>
</dbReference>
<evidence type="ECO:0000313" key="2">
    <source>
        <dbReference type="EMBL" id="BDU03075.1"/>
    </source>
</evidence>
<dbReference type="Gene3D" id="1.10.260.40">
    <property type="entry name" value="lambda repressor-like DNA-binding domains"/>
    <property type="match status" value="1"/>
</dbReference>
<dbReference type="InterPro" id="IPR001387">
    <property type="entry name" value="Cro/C1-type_HTH"/>
</dbReference>
<proteinExistence type="predicted"/>
<dbReference type="SUPFAM" id="SSF47413">
    <property type="entry name" value="lambda repressor-like DNA-binding domains"/>
    <property type="match status" value="1"/>
</dbReference>
<dbReference type="PROSITE" id="PS50943">
    <property type="entry name" value="HTH_CROC1"/>
    <property type="match status" value="1"/>
</dbReference>
<organism evidence="2 3">
    <name type="scientific">Nocardia sputorum</name>
    <dbReference type="NCBI Taxonomy" id="2984338"/>
    <lineage>
        <taxon>Bacteria</taxon>
        <taxon>Bacillati</taxon>
        <taxon>Actinomycetota</taxon>
        <taxon>Actinomycetes</taxon>
        <taxon>Mycobacteriales</taxon>
        <taxon>Nocardiaceae</taxon>
        <taxon>Nocardia</taxon>
    </lineage>
</organism>
<reference evidence="2 3" key="1">
    <citation type="submission" date="2022-11" db="EMBL/GenBank/DDBJ databases">
        <title>Genome Sequencing of Nocardia sp. ON39_IFM12276 and assembly.</title>
        <authorList>
            <person name="Shimojima M."/>
            <person name="Toyokawa M."/>
            <person name="Uesaka K."/>
        </authorList>
    </citation>
    <scope>NUCLEOTIDE SEQUENCE [LARGE SCALE GENOMIC DNA]</scope>
    <source>
        <strain evidence="2 3">IFM 12276</strain>
    </source>
</reference>
<dbReference type="InterPro" id="IPR041413">
    <property type="entry name" value="MLTR_LBD"/>
</dbReference>
<evidence type="ECO:0000313" key="3">
    <source>
        <dbReference type="Proteomes" id="UP001317870"/>
    </source>
</evidence>
<sequence length="257" mass="28989">MSAEVPEVTRIATGIGAYLRERRLAAGLTAAHLAARAGLTEAGLDQIETGAVAPNHPLLQRLFDALEVPIWYRKHIVALTQPSFFAAAYGPGPDVPTPDDQADLHSLPDPACYQRMPTQDLVEANSAYQRVFPGAVARGNVLEWMFLDAAARRVMVDWAVEAHLLVDAFRFLSPLAPRERVEQIAERCRRSPDWDRMWTTEVSAADIPRRRLRVRELATGRVRTMSMRVYSPELPERPWWLFRLVTIGRTPEARARM</sequence>
<name>A0ABM8D6J3_9NOCA</name>
<evidence type="ECO:0000259" key="1">
    <source>
        <dbReference type="PROSITE" id="PS50943"/>
    </source>
</evidence>
<feature type="domain" description="HTH cro/C1-type" evidence="1">
    <location>
        <begin position="19"/>
        <end position="73"/>
    </location>
</feature>
<dbReference type="Pfam" id="PF17765">
    <property type="entry name" value="MLTR_LBD"/>
    <property type="match status" value="1"/>
</dbReference>
<dbReference type="Gene3D" id="3.30.450.180">
    <property type="match status" value="1"/>
</dbReference>
<gene>
    <name evidence="2" type="ORF">IFM12276_61030</name>
</gene>
<accession>A0ABM8D6J3</accession>
<dbReference type="CDD" id="cd00093">
    <property type="entry name" value="HTH_XRE"/>
    <property type="match status" value="1"/>
</dbReference>
<dbReference type="Pfam" id="PF13560">
    <property type="entry name" value="HTH_31"/>
    <property type="match status" value="1"/>
</dbReference>
<protein>
    <recommendedName>
        <fullName evidence="1">HTH cro/C1-type domain-containing protein</fullName>
    </recommendedName>
</protein>